<dbReference type="InterPro" id="IPR013783">
    <property type="entry name" value="Ig-like_fold"/>
</dbReference>
<dbReference type="SUPFAM" id="SSF48726">
    <property type="entry name" value="Immunoglobulin"/>
    <property type="match status" value="2"/>
</dbReference>
<evidence type="ECO:0000256" key="1">
    <source>
        <dbReference type="SAM" id="Phobius"/>
    </source>
</evidence>
<feature type="signal peptide" evidence="2">
    <location>
        <begin position="1"/>
        <end position="24"/>
    </location>
</feature>
<organism evidence="4 5">
    <name type="scientific">Holothuria leucospilota</name>
    <name type="common">Black long sea cucumber</name>
    <name type="synonym">Mertensiothuria leucospilota</name>
    <dbReference type="NCBI Taxonomy" id="206669"/>
    <lineage>
        <taxon>Eukaryota</taxon>
        <taxon>Metazoa</taxon>
        <taxon>Echinodermata</taxon>
        <taxon>Eleutherozoa</taxon>
        <taxon>Echinozoa</taxon>
        <taxon>Holothuroidea</taxon>
        <taxon>Aspidochirotacea</taxon>
        <taxon>Aspidochirotida</taxon>
        <taxon>Holothuriidae</taxon>
        <taxon>Holothuria</taxon>
    </lineage>
</organism>
<feature type="transmembrane region" description="Helical" evidence="1">
    <location>
        <begin position="350"/>
        <end position="379"/>
    </location>
</feature>
<keyword evidence="2" id="KW-0732">Signal</keyword>
<name>A0A9Q1H4D4_HOLLE</name>
<feature type="transmembrane region" description="Helical" evidence="1">
    <location>
        <begin position="315"/>
        <end position="338"/>
    </location>
</feature>
<keyword evidence="5" id="KW-1185">Reference proteome</keyword>
<feature type="chain" id="PRO_5040509136" description="Ig-like domain-containing protein" evidence="2">
    <location>
        <begin position="25"/>
        <end position="402"/>
    </location>
</feature>
<evidence type="ECO:0000256" key="2">
    <source>
        <dbReference type="SAM" id="SignalP"/>
    </source>
</evidence>
<feature type="domain" description="Ig-like" evidence="3">
    <location>
        <begin position="10"/>
        <end position="104"/>
    </location>
</feature>
<keyword evidence="1" id="KW-0472">Membrane</keyword>
<dbReference type="SMART" id="SM00408">
    <property type="entry name" value="IGc2"/>
    <property type="match status" value="1"/>
</dbReference>
<feature type="transmembrane region" description="Helical" evidence="1">
    <location>
        <begin position="256"/>
        <end position="277"/>
    </location>
</feature>
<dbReference type="AlphaFoldDB" id="A0A9Q1H4D4"/>
<keyword evidence="1" id="KW-1133">Transmembrane helix</keyword>
<dbReference type="InterPro" id="IPR003598">
    <property type="entry name" value="Ig_sub2"/>
</dbReference>
<sequence length="402" mass="44651">MKRSNFFVWPLVVLMSFLLKNGDAFTIVQHKYSFTKMDVRLDCPFLEGPRIVWKKTDVGEIIAINGTIFSKNAKYNNFDVSSERNISTLTINRAEMEDEGIYSCHSLTGNSLSFWLHMQNPPTLSISVNGIVVNSSINVDENTEATVECNATGADPPVYVSLAVDDEPLTLDEQIMNNYTQTAYASSRLTVERTHREIVCIDSEQKLPMYKKTIYLNVNYKGLSDAAIFALAIGFVVVLLVGSIGLCIFKRKDLSDYTIVAIVIGVVSLIGLMWVIIFKHMELPFFATFCIVCVVGLLVGCTGCIGCFSDTNMEVYAMVVVAIGAVVILVPSIGWFIVAVKEFSVEATAAYDIAVIVALGLPFAFAVVVLLVGLIRRIIHKWRRARRRARRKVNMPGFEPVN</sequence>
<dbReference type="InterPro" id="IPR007110">
    <property type="entry name" value="Ig-like_dom"/>
</dbReference>
<accession>A0A9Q1H4D4</accession>
<evidence type="ECO:0000313" key="5">
    <source>
        <dbReference type="Proteomes" id="UP001152320"/>
    </source>
</evidence>
<feature type="transmembrane region" description="Helical" evidence="1">
    <location>
        <begin position="226"/>
        <end position="249"/>
    </location>
</feature>
<dbReference type="CDD" id="cd00096">
    <property type="entry name" value="Ig"/>
    <property type="match status" value="1"/>
</dbReference>
<dbReference type="Proteomes" id="UP001152320">
    <property type="component" value="Chromosome 10"/>
</dbReference>
<protein>
    <recommendedName>
        <fullName evidence="3">Ig-like domain-containing protein</fullName>
    </recommendedName>
</protein>
<evidence type="ECO:0000259" key="3">
    <source>
        <dbReference type="PROSITE" id="PS50835"/>
    </source>
</evidence>
<proteinExistence type="predicted"/>
<dbReference type="PROSITE" id="PS50835">
    <property type="entry name" value="IG_LIKE"/>
    <property type="match status" value="1"/>
</dbReference>
<comment type="caution">
    <text evidence="4">The sequence shown here is derived from an EMBL/GenBank/DDBJ whole genome shotgun (WGS) entry which is preliminary data.</text>
</comment>
<dbReference type="Gene3D" id="2.60.40.10">
    <property type="entry name" value="Immunoglobulins"/>
    <property type="match status" value="2"/>
</dbReference>
<dbReference type="EMBL" id="JAIZAY010000010">
    <property type="protein sequence ID" value="KAJ8034962.1"/>
    <property type="molecule type" value="Genomic_DNA"/>
</dbReference>
<dbReference type="InterPro" id="IPR036179">
    <property type="entry name" value="Ig-like_dom_sf"/>
</dbReference>
<reference evidence="4" key="1">
    <citation type="submission" date="2021-10" db="EMBL/GenBank/DDBJ databases">
        <title>Tropical sea cucumber genome reveals ecological adaptation and Cuvierian tubules defense mechanism.</title>
        <authorList>
            <person name="Chen T."/>
        </authorList>
    </citation>
    <scope>NUCLEOTIDE SEQUENCE</scope>
    <source>
        <strain evidence="4">Nanhai2018</strain>
        <tissue evidence="4">Muscle</tissue>
    </source>
</reference>
<feature type="transmembrane region" description="Helical" evidence="1">
    <location>
        <begin position="283"/>
        <end position="308"/>
    </location>
</feature>
<evidence type="ECO:0000313" key="4">
    <source>
        <dbReference type="EMBL" id="KAJ8034962.1"/>
    </source>
</evidence>
<keyword evidence="1" id="KW-0812">Transmembrane</keyword>
<gene>
    <name evidence="4" type="ORF">HOLleu_22017</name>
</gene>